<accession>A0A4R4EDV2</accession>
<gene>
    <name evidence="2" type="ORF">E0485_12295</name>
</gene>
<sequence>MHFVHSKLPKMPISEFCLHFLQAKVAGRGRLAKTMSFECTFCSQKLILSRNCDFDCMFYIQVGVCIAYINCFSKILKGDLFEMRKGILILLMSVLLGTLSGVSQAEDTIKAKAFTDVKDSHWAKKDIIDAVEKGYVDGYPDETFNPEGTVTKAEFIKMAAAALKYKLSTDDSAWYSKYWNTAKEQKLIVNNDLSEQEVNKPITRFEMARVASRAIGETTTEENKWMYLATSNGLIHGHPGGLLAEEETTTRAQAVAVIERILSVKAGVKLPLDKYAISSAEIVWHKTNVLTMLPQYFAYDYNKVGTKFKDNLMRQEGKIGYSEVEKYVIVDMDDLNDPNRSLIPPNARWMYRDGSKITHRTDVPTNSYALFSVNHMVLDLEKDLDEFRFSRVEFFTDNFDFKSDKLKADGKPHEITMYAEYIENRGYLASSVRDLKKGHHDIRIVTGTLIPKGEFQVNKKSSITIYLEPSQELGFTGVDQLYSSKIDYSLSK</sequence>
<dbReference type="AlphaFoldDB" id="A0A4R4EDV2"/>
<dbReference type="OrthoDB" id="5845122at2"/>
<proteinExistence type="predicted"/>
<dbReference type="InterPro" id="IPR001119">
    <property type="entry name" value="SLH_dom"/>
</dbReference>
<dbReference type="Proteomes" id="UP000295418">
    <property type="component" value="Unassembled WGS sequence"/>
</dbReference>
<feature type="domain" description="SLH" evidence="1">
    <location>
        <begin position="110"/>
        <end position="173"/>
    </location>
</feature>
<dbReference type="PANTHER" id="PTHR43308">
    <property type="entry name" value="OUTER MEMBRANE PROTEIN ALPHA-RELATED"/>
    <property type="match status" value="1"/>
</dbReference>
<dbReference type="PANTHER" id="PTHR43308:SF5">
    <property type="entry name" value="S-LAYER PROTEIN _ PEPTIDOGLYCAN ENDO-BETA-N-ACETYLGLUCOSAMINIDASE"/>
    <property type="match status" value="1"/>
</dbReference>
<dbReference type="PROSITE" id="PS51272">
    <property type="entry name" value="SLH"/>
    <property type="match status" value="1"/>
</dbReference>
<protein>
    <submittedName>
        <fullName evidence="2">S-layer homology domain-containing protein</fullName>
    </submittedName>
</protein>
<dbReference type="EMBL" id="SKFG01000010">
    <property type="protein sequence ID" value="TCZ77230.1"/>
    <property type="molecule type" value="Genomic_DNA"/>
</dbReference>
<reference evidence="2 3" key="1">
    <citation type="submission" date="2019-03" db="EMBL/GenBank/DDBJ databases">
        <authorList>
            <person name="Kim M.K.M."/>
        </authorList>
    </citation>
    <scope>NUCLEOTIDE SEQUENCE [LARGE SCALE GENOMIC DNA]</scope>
    <source>
        <strain evidence="2 3">18JY21-1</strain>
    </source>
</reference>
<evidence type="ECO:0000313" key="3">
    <source>
        <dbReference type="Proteomes" id="UP000295418"/>
    </source>
</evidence>
<comment type="caution">
    <text evidence="2">The sequence shown here is derived from an EMBL/GenBank/DDBJ whole genome shotgun (WGS) entry which is preliminary data.</text>
</comment>
<organism evidence="2 3">
    <name type="scientific">Paenibacillus albiflavus</name>
    <dbReference type="NCBI Taxonomy" id="2545760"/>
    <lineage>
        <taxon>Bacteria</taxon>
        <taxon>Bacillati</taxon>
        <taxon>Bacillota</taxon>
        <taxon>Bacilli</taxon>
        <taxon>Bacillales</taxon>
        <taxon>Paenibacillaceae</taxon>
        <taxon>Paenibacillus</taxon>
    </lineage>
</organism>
<dbReference type="InterPro" id="IPR051465">
    <property type="entry name" value="Cell_Envelope_Struct_Comp"/>
</dbReference>
<dbReference type="Pfam" id="PF00395">
    <property type="entry name" value="SLH"/>
    <property type="match status" value="1"/>
</dbReference>
<keyword evidence="3" id="KW-1185">Reference proteome</keyword>
<evidence type="ECO:0000313" key="2">
    <source>
        <dbReference type="EMBL" id="TCZ77230.1"/>
    </source>
</evidence>
<name>A0A4R4EDV2_9BACL</name>
<evidence type="ECO:0000259" key="1">
    <source>
        <dbReference type="PROSITE" id="PS51272"/>
    </source>
</evidence>